<evidence type="ECO:0000313" key="1">
    <source>
        <dbReference type="EMBL" id="RRR17631.1"/>
    </source>
</evidence>
<dbReference type="SUPFAM" id="SSF56112">
    <property type="entry name" value="Protein kinase-like (PK-like)"/>
    <property type="match status" value="1"/>
</dbReference>
<evidence type="ECO:0000313" key="2">
    <source>
        <dbReference type="Proteomes" id="UP000274327"/>
    </source>
</evidence>
<proteinExistence type="predicted"/>
<comment type="caution">
    <text evidence="1">The sequence shown here is derived from an EMBL/GenBank/DDBJ whole genome shotgun (WGS) entry which is preliminary data.</text>
</comment>
<dbReference type="GO" id="GO:0019748">
    <property type="term" value="P:secondary metabolic process"/>
    <property type="evidence" value="ECO:0007669"/>
    <property type="project" value="InterPro"/>
</dbReference>
<dbReference type="RefSeq" id="WP_126988409.1">
    <property type="nucleotide sequence ID" value="NZ_JALXWX010000013.1"/>
</dbReference>
<keyword evidence="1" id="KW-0418">Kinase</keyword>
<accession>A0A426SHM4</accession>
<dbReference type="Pfam" id="PF04655">
    <property type="entry name" value="APH_6_hur"/>
    <property type="match status" value="1"/>
</dbReference>
<protein>
    <submittedName>
        <fullName evidence="1">Kinase</fullName>
    </submittedName>
</protein>
<dbReference type="GO" id="GO:0016773">
    <property type="term" value="F:phosphotransferase activity, alcohol group as acceptor"/>
    <property type="evidence" value="ECO:0007669"/>
    <property type="project" value="InterPro"/>
</dbReference>
<organism evidence="1 2">
    <name type="scientific">Brachybacterium paraconglomeratum</name>
    <dbReference type="NCBI Taxonomy" id="173362"/>
    <lineage>
        <taxon>Bacteria</taxon>
        <taxon>Bacillati</taxon>
        <taxon>Actinomycetota</taxon>
        <taxon>Actinomycetes</taxon>
        <taxon>Micrococcales</taxon>
        <taxon>Dermabacteraceae</taxon>
        <taxon>Brachybacterium</taxon>
    </lineage>
</organism>
<dbReference type="InterPro" id="IPR006748">
    <property type="entry name" value="NH2Glyco/OHUrea_AB-resist_kin"/>
</dbReference>
<sequence>MSSPAALVAGHPLPEGLRAAQDPALRAWLARLPALVDEVLERWELRALPPFRPGGSSAWVAPVRTADGDERVLKVAWAHEESRDEAAGMRAWQGLGAAQLLRSERRGDTAALLMEHVRPGVPLVRCLTWPERDEVAAAVLRRLRVPVDELLGADDDPVTDSTAPAPSSFRPLADMCAWWADSAARRHAEAVPSLLPSGLVEHGLGLFRALPRDWDGEQILLVTDLNPGNILTHDGPERWLMIDPKPYIGDPHYDVLQHMLNDGERLVADPGAFADRMADLAGLDRRRTRRWLLARCVQEAGEFGDAASAALRLAADGVE</sequence>
<keyword evidence="1" id="KW-0808">Transferase</keyword>
<name>A0A426SHM4_9MICO</name>
<dbReference type="Proteomes" id="UP000274327">
    <property type="component" value="Unassembled WGS sequence"/>
</dbReference>
<gene>
    <name evidence="1" type="ORF">DS079_13695</name>
</gene>
<dbReference type="InterPro" id="IPR011009">
    <property type="entry name" value="Kinase-like_dom_sf"/>
</dbReference>
<dbReference type="GeneID" id="78122069"/>
<keyword evidence="2" id="KW-1185">Reference proteome</keyword>
<dbReference type="EMBL" id="QOCI01000012">
    <property type="protein sequence ID" value="RRR17631.1"/>
    <property type="molecule type" value="Genomic_DNA"/>
</dbReference>
<dbReference type="AlphaFoldDB" id="A0A426SHM4"/>
<dbReference type="GO" id="GO:0016301">
    <property type="term" value="F:kinase activity"/>
    <property type="evidence" value="ECO:0007669"/>
    <property type="project" value="UniProtKB-KW"/>
</dbReference>
<reference evidence="1 2" key="1">
    <citation type="submission" date="2018-07" db="EMBL/GenBank/DDBJ databases">
        <title>Brachybacteriurn paraconglorneratum KCTC 9916.</title>
        <authorList>
            <person name="Li Y."/>
        </authorList>
    </citation>
    <scope>NUCLEOTIDE SEQUENCE [LARGE SCALE GENOMIC DNA]</scope>
    <source>
        <strain evidence="1 2">KCTC 9916</strain>
    </source>
</reference>